<keyword evidence="2" id="KW-1185">Reference proteome</keyword>
<evidence type="ECO:0000313" key="1">
    <source>
        <dbReference type="EMBL" id="RKE56123.1"/>
    </source>
</evidence>
<dbReference type="AlphaFoldDB" id="A0A420BHE5"/>
<organism evidence="1 2">
    <name type="scientific">Sphingobacterium detergens</name>
    <dbReference type="NCBI Taxonomy" id="1145106"/>
    <lineage>
        <taxon>Bacteria</taxon>
        <taxon>Pseudomonadati</taxon>
        <taxon>Bacteroidota</taxon>
        <taxon>Sphingobacteriia</taxon>
        <taxon>Sphingobacteriales</taxon>
        <taxon>Sphingobacteriaceae</taxon>
        <taxon>Sphingobacterium</taxon>
    </lineage>
</organism>
<dbReference type="Proteomes" id="UP000286246">
    <property type="component" value="Unassembled WGS sequence"/>
</dbReference>
<proteinExistence type="predicted"/>
<sequence length="44" mass="5339">MFSICFNLEIFTNSKIEIWIYSTVKIHKNAEFNQFDLSLEETFF</sequence>
<protein>
    <submittedName>
        <fullName evidence="1">Uncharacterized protein</fullName>
    </submittedName>
</protein>
<name>A0A420BHE5_SPHD1</name>
<dbReference type="EMBL" id="RAPY01000001">
    <property type="protein sequence ID" value="RKE56123.1"/>
    <property type="molecule type" value="Genomic_DNA"/>
</dbReference>
<evidence type="ECO:0000313" key="2">
    <source>
        <dbReference type="Proteomes" id="UP000286246"/>
    </source>
</evidence>
<comment type="caution">
    <text evidence="1">The sequence shown here is derived from an EMBL/GenBank/DDBJ whole genome shotgun (WGS) entry which is preliminary data.</text>
</comment>
<accession>A0A420BHE5</accession>
<gene>
    <name evidence="1" type="ORF">DFQ12_0975</name>
</gene>
<reference evidence="1 2" key="1">
    <citation type="submission" date="2018-09" db="EMBL/GenBank/DDBJ databases">
        <title>Genomic Encyclopedia of Type Strains, Phase III (KMG-III): the genomes of soil and plant-associated and newly described type strains.</title>
        <authorList>
            <person name="Whitman W."/>
        </authorList>
    </citation>
    <scope>NUCLEOTIDE SEQUENCE [LARGE SCALE GENOMIC DNA]</scope>
    <source>
        <strain evidence="1 2">CECT 7938</strain>
    </source>
</reference>